<dbReference type="AlphaFoldDB" id="A0A9D3XKH0"/>
<keyword evidence="2" id="KW-1185">Reference proteome</keyword>
<protein>
    <submittedName>
        <fullName evidence="1">Uncharacterized protein</fullName>
    </submittedName>
</protein>
<name>A0A9D3XKH0_9SAUR</name>
<comment type="caution">
    <text evidence="1">The sequence shown here is derived from an EMBL/GenBank/DDBJ whole genome shotgun (WGS) entry which is preliminary data.</text>
</comment>
<gene>
    <name evidence="1" type="ORF">KIL84_001724</name>
</gene>
<accession>A0A9D3XKH0</accession>
<sequence length="117" mass="13037">MPASSSRESCCCQTVLISELTPKEAAPLAGRRAEQRSKGDMVLPPSLLRCLRVWASLTVRLRKKCFEQLNRRLYRSTKLIFPSAQCEVSKEKVETDGHRSWLNGLSASAGLKDAACR</sequence>
<evidence type="ECO:0000313" key="2">
    <source>
        <dbReference type="Proteomes" id="UP000827986"/>
    </source>
</evidence>
<organism evidence="1 2">
    <name type="scientific">Mauremys mutica</name>
    <name type="common">yellowpond turtle</name>
    <dbReference type="NCBI Taxonomy" id="74926"/>
    <lineage>
        <taxon>Eukaryota</taxon>
        <taxon>Metazoa</taxon>
        <taxon>Chordata</taxon>
        <taxon>Craniata</taxon>
        <taxon>Vertebrata</taxon>
        <taxon>Euteleostomi</taxon>
        <taxon>Archelosauria</taxon>
        <taxon>Testudinata</taxon>
        <taxon>Testudines</taxon>
        <taxon>Cryptodira</taxon>
        <taxon>Durocryptodira</taxon>
        <taxon>Testudinoidea</taxon>
        <taxon>Geoemydidae</taxon>
        <taxon>Geoemydinae</taxon>
        <taxon>Mauremys</taxon>
    </lineage>
</organism>
<dbReference type="EMBL" id="JAHDVG010000469">
    <property type="protein sequence ID" value="KAH1180790.1"/>
    <property type="molecule type" value="Genomic_DNA"/>
</dbReference>
<evidence type="ECO:0000313" key="1">
    <source>
        <dbReference type="EMBL" id="KAH1180790.1"/>
    </source>
</evidence>
<proteinExistence type="predicted"/>
<dbReference type="Proteomes" id="UP000827986">
    <property type="component" value="Unassembled WGS sequence"/>
</dbReference>
<reference evidence="1" key="1">
    <citation type="submission" date="2021-09" db="EMBL/GenBank/DDBJ databases">
        <title>The genome of Mauremys mutica provides insights into the evolution of semi-aquatic lifestyle.</title>
        <authorList>
            <person name="Gong S."/>
            <person name="Gao Y."/>
        </authorList>
    </citation>
    <scope>NUCLEOTIDE SEQUENCE</scope>
    <source>
        <strain evidence="1">MM-2020</strain>
        <tissue evidence="1">Muscle</tissue>
    </source>
</reference>